<keyword evidence="3" id="KW-0274">FAD</keyword>
<dbReference type="SUPFAM" id="SSF55103">
    <property type="entry name" value="FAD-linked oxidases, C-terminal domain"/>
    <property type="match status" value="1"/>
</dbReference>
<dbReference type="PROSITE" id="PS51387">
    <property type="entry name" value="FAD_PCMH"/>
    <property type="match status" value="1"/>
</dbReference>
<evidence type="ECO:0000259" key="5">
    <source>
        <dbReference type="PROSITE" id="PS51387"/>
    </source>
</evidence>
<evidence type="ECO:0000313" key="6">
    <source>
        <dbReference type="EMBL" id="MEW9625440.1"/>
    </source>
</evidence>
<dbReference type="InterPro" id="IPR006094">
    <property type="entry name" value="Oxid_FAD_bind_N"/>
</dbReference>
<dbReference type="InterPro" id="IPR016169">
    <property type="entry name" value="FAD-bd_PCMH_sub2"/>
</dbReference>
<evidence type="ECO:0000256" key="2">
    <source>
        <dbReference type="ARBA" id="ARBA00022630"/>
    </source>
</evidence>
<dbReference type="PANTHER" id="PTHR42934">
    <property type="entry name" value="GLYCOLATE OXIDASE SUBUNIT GLCD"/>
    <property type="match status" value="1"/>
</dbReference>
<dbReference type="PANTHER" id="PTHR42934:SF2">
    <property type="entry name" value="GLYCOLATE OXIDASE SUBUNIT GLCD"/>
    <property type="match status" value="1"/>
</dbReference>
<keyword evidence="4" id="KW-0560">Oxidoreductase</keyword>
<sequence length="455" mass="47857">MPTDFLDLLHASLPPGAVSTTEADRRAHACDNSRLNALPDAVVFPTEHAQVEALVRACRAHRVPLTARGGGTSSTGASVPMAGGVVANFMRMDRILRIDPDNRLAVVEPGVTNEALQQALAPHGFFWAPDPGSAPWCTVGGNLACNASGPHAVKYGSTRDNVLGLRAVAGNGEGFRCGTQTTKSAIGYDLTRLLVGSEGTLALITEATLKLTPKPLAVRTLRATYRDTAAAVRAVARIMAQPATPCALEFMDALALKLAREHQPEAGVPAAEALLMIELDGAPDALDGAVAAVESAARVEGLVQLEVARDEAQTRALWAARKALSFAQRAATQHKINEDVVVPVSRLPELVDGVRQLAARHAVPIVSFGHAGNGNLHVNLLPRDVDEIERAHAALPELFALVIALDGTISGEHGIGVVKREFMPLALPATTLDLMRGIKAAFDPDGILNPGKLLP</sequence>
<dbReference type="InterPro" id="IPR004113">
    <property type="entry name" value="FAD-bd_oxidored_4_C"/>
</dbReference>
<comment type="caution">
    <text evidence="6">The sequence shown here is derived from an EMBL/GenBank/DDBJ whole genome shotgun (WGS) entry which is preliminary data.</text>
</comment>
<evidence type="ECO:0000256" key="4">
    <source>
        <dbReference type="ARBA" id="ARBA00023002"/>
    </source>
</evidence>
<dbReference type="Gene3D" id="3.30.465.10">
    <property type="match status" value="1"/>
</dbReference>
<keyword evidence="2" id="KW-0285">Flavoprotein</keyword>
<dbReference type="Proteomes" id="UP001556170">
    <property type="component" value="Unassembled WGS sequence"/>
</dbReference>
<evidence type="ECO:0000256" key="3">
    <source>
        <dbReference type="ARBA" id="ARBA00022827"/>
    </source>
</evidence>
<gene>
    <name evidence="6" type="ORF">ABQJ56_14520</name>
</gene>
<keyword evidence="7" id="KW-1185">Reference proteome</keyword>
<dbReference type="InterPro" id="IPR016167">
    <property type="entry name" value="FAD-bd_PCMH_sub1"/>
</dbReference>
<protein>
    <submittedName>
        <fullName evidence="6">FAD-binding oxidoreductase</fullName>
    </submittedName>
</protein>
<dbReference type="InterPro" id="IPR051914">
    <property type="entry name" value="FAD-linked_OxidoTrans_Type4"/>
</dbReference>
<dbReference type="SUPFAM" id="SSF56176">
    <property type="entry name" value="FAD-binding/transporter-associated domain-like"/>
    <property type="match status" value="1"/>
</dbReference>
<accession>A0ABV3QS68</accession>
<dbReference type="Pfam" id="PF01565">
    <property type="entry name" value="FAD_binding_4"/>
    <property type="match status" value="1"/>
</dbReference>
<reference evidence="6 7" key="1">
    <citation type="submission" date="2024-06" db="EMBL/GenBank/DDBJ databases">
        <authorList>
            <person name="Woo H."/>
        </authorList>
    </citation>
    <scope>NUCLEOTIDE SEQUENCE [LARGE SCALE GENOMIC DNA]</scope>
    <source>
        <strain evidence="6 7">S2-g</strain>
    </source>
</reference>
<name>A0ABV3QS68_9GAMM</name>
<evidence type="ECO:0000256" key="1">
    <source>
        <dbReference type="ARBA" id="ARBA00001974"/>
    </source>
</evidence>
<dbReference type="Pfam" id="PF02913">
    <property type="entry name" value="FAD-oxidase_C"/>
    <property type="match status" value="1"/>
</dbReference>
<dbReference type="Gene3D" id="3.30.70.2740">
    <property type="match status" value="1"/>
</dbReference>
<dbReference type="Gene3D" id="1.10.45.10">
    <property type="entry name" value="Vanillyl-alcohol Oxidase, Chain A, domain 4"/>
    <property type="match status" value="1"/>
</dbReference>
<dbReference type="InterPro" id="IPR016171">
    <property type="entry name" value="Vanillyl_alc_oxidase_C-sub2"/>
</dbReference>
<organism evidence="6 7">
    <name type="scientific">Rhodanobacter geophilus</name>
    <dbReference type="NCBI Taxonomy" id="3162488"/>
    <lineage>
        <taxon>Bacteria</taxon>
        <taxon>Pseudomonadati</taxon>
        <taxon>Pseudomonadota</taxon>
        <taxon>Gammaproteobacteria</taxon>
        <taxon>Lysobacterales</taxon>
        <taxon>Rhodanobacteraceae</taxon>
        <taxon>Rhodanobacter</taxon>
    </lineage>
</organism>
<dbReference type="InterPro" id="IPR016166">
    <property type="entry name" value="FAD-bd_PCMH"/>
</dbReference>
<evidence type="ECO:0000313" key="7">
    <source>
        <dbReference type="Proteomes" id="UP001556170"/>
    </source>
</evidence>
<comment type="cofactor">
    <cofactor evidence="1">
        <name>FAD</name>
        <dbReference type="ChEBI" id="CHEBI:57692"/>
    </cofactor>
</comment>
<dbReference type="InterPro" id="IPR016164">
    <property type="entry name" value="FAD-linked_Oxase-like_C"/>
</dbReference>
<proteinExistence type="predicted"/>
<dbReference type="InterPro" id="IPR036318">
    <property type="entry name" value="FAD-bd_PCMH-like_sf"/>
</dbReference>
<dbReference type="EMBL" id="JBFOHL010000014">
    <property type="protein sequence ID" value="MEW9625440.1"/>
    <property type="molecule type" value="Genomic_DNA"/>
</dbReference>
<dbReference type="Gene3D" id="3.30.70.2190">
    <property type="match status" value="1"/>
</dbReference>
<feature type="domain" description="FAD-binding PCMH-type" evidence="5">
    <location>
        <begin position="35"/>
        <end position="214"/>
    </location>
</feature>
<dbReference type="Gene3D" id="3.30.43.10">
    <property type="entry name" value="Uridine Diphospho-n-acetylenolpyruvylglucosamine Reductase, domain 2"/>
    <property type="match status" value="1"/>
</dbReference>